<dbReference type="EMBL" id="CATOUU010001163">
    <property type="protein sequence ID" value="CAI9975130.1"/>
    <property type="molecule type" value="Genomic_DNA"/>
</dbReference>
<organism evidence="1">
    <name type="scientific">Hexamita inflata</name>
    <dbReference type="NCBI Taxonomy" id="28002"/>
    <lineage>
        <taxon>Eukaryota</taxon>
        <taxon>Metamonada</taxon>
        <taxon>Diplomonadida</taxon>
        <taxon>Hexamitidae</taxon>
        <taxon>Hexamitinae</taxon>
        <taxon>Hexamita</taxon>
    </lineage>
</organism>
<gene>
    <name evidence="1" type="ORF">HINF_LOCUS62775</name>
    <name evidence="2" type="ORF">HINF_LOCUS76025</name>
</gene>
<evidence type="ECO:0000313" key="3">
    <source>
        <dbReference type="Proteomes" id="UP001642409"/>
    </source>
</evidence>
<sequence length="124" mass="14222">MGVVKLESVPQYMLTQSVQILILVSLSNEQFPLGQMETHSSVLRRYFLSVKARHESTHYFEFPFVSFMVQNVSQGPEQTNFCISARAEQLPESQRALQRLLFSAYGIVSGHLSQQIKSESKYLY</sequence>
<evidence type="ECO:0000313" key="2">
    <source>
        <dbReference type="EMBL" id="CAL6110659.1"/>
    </source>
</evidence>
<dbReference type="AlphaFoldDB" id="A0AA86UWU0"/>
<keyword evidence="3" id="KW-1185">Reference proteome</keyword>
<evidence type="ECO:0000313" key="1">
    <source>
        <dbReference type="EMBL" id="CAI9975130.1"/>
    </source>
</evidence>
<accession>A0AA86UWU0</accession>
<protein>
    <submittedName>
        <fullName evidence="2">Hypothetical_protein</fullName>
    </submittedName>
</protein>
<dbReference type="Proteomes" id="UP001642409">
    <property type="component" value="Unassembled WGS sequence"/>
</dbReference>
<proteinExistence type="predicted"/>
<comment type="caution">
    <text evidence="1">The sequence shown here is derived from an EMBL/GenBank/DDBJ whole genome shotgun (WGS) entry which is preliminary data.</text>
</comment>
<name>A0AA86UWU0_9EUKA</name>
<reference evidence="2 3" key="2">
    <citation type="submission" date="2024-07" db="EMBL/GenBank/DDBJ databases">
        <authorList>
            <person name="Akdeniz Z."/>
        </authorList>
    </citation>
    <scope>NUCLEOTIDE SEQUENCE [LARGE SCALE GENOMIC DNA]</scope>
</reference>
<reference evidence="1" key="1">
    <citation type="submission" date="2023-06" db="EMBL/GenBank/DDBJ databases">
        <authorList>
            <person name="Kurt Z."/>
        </authorList>
    </citation>
    <scope>NUCLEOTIDE SEQUENCE</scope>
</reference>
<dbReference type="EMBL" id="CAXDID020000693">
    <property type="protein sequence ID" value="CAL6110659.1"/>
    <property type="molecule type" value="Genomic_DNA"/>
</dbReference>